<name>A0ABY5L0T7_9CELL</name>
<organism evidence="1 2">
    <name type="scientific">Cellulomonas chengniuliangii</name>
    <dbReference type="NCBI Taxonomy" id="2968084"/>
    <lineage>
        <taxon>Bacteria</taxon>
        <taxon>Bacillati</taxon>
        <taxon>Actinomycetota</taxon>
        <taxon>Actinomycetes</taxon>
        <taxon>Micrococcales</taxon>
        <taxon>Cellulomonadaceae</taxon>
        <taxon>Cellulomonas</taxon>
    </lineage>
</organism>
<gene>
    <name evidence="1" type="ORF">NP064_03685</name>
</gene>
<protein>
    <submittedName>
        <fullName evidence="1">Uncharacterized protein</fullName>
    </submittedName>
</protein>
<reference evidence="1 2" key="1">
    <citation type="submission" date="2022-07" db="EMBL/GenBank/DDBJ databases">
        <title>Novel species in genus cellulomonas.</title>
        <authorList>
            <person name="Ye L."/>
        </authorList>
    </citation>
    <scope>NUCLEOTIDE SEQUENCE [LARGE SCALE GENOMIC DNA]</scope>
    <source>
        <strain evidence="2">zg-Y338</strain>
    </source>
</reference>
<sequence>MTPAGTSAAVDAADDPEGIRIATAVAECLLLPGDRALATVAR</sequence>
<dbReference type="EMBL" id="CP101988">
    <property type="protein sequence ID" value="UUI76019.1"/>
    <property type="molecule type" value="Genomic_DNA"/>
</dbReference>
<dbReference type="Proteomes" id="UP001316189">
    <property type="component" value="Chromosome"/>
</dbReference>
<accession>A0ABY5L0T7</accession>
<evidence type="ECO:0000313" key="2">
    <source>
        <dbReference type="Proteomes" id="UP001316189"/>
    </source>
</evidence>
<dbReference type="RefSeq" id="WP_255623474.1">
    <property type="nucleotide sequence ID" value="NZ_CP101988.1"/>
</dbReference>
<proteinExistence type="predicted"/>
<keyword evidence="2" id="KW-1185">Reference proteome</keyword>
<evidence type="ECO:0000313" key="1">
    <source>
        <dbReference type="EMBL" id="UUI76019.1"/>
    </source>
</evidence>